<evidence type="ECO:0000256" key="2">
    <source>
        <dbReference type="SAM" id="Phobius"/>
    </source>
</evidence>
<evidence type="ECO:0000256" key="1">
    <source>
        <dbReference type="SAM" id="MobiDB-lite"/>
    </source>
</evidence>
<evidence type="ECO:0000313" key="4">
    <source>
        <dbReference type="Proteomes" id="UP000198683"/>
    </source>
</evidence>
<gene>
    <name evidence="3" type="ORF">SAMN05421874_128145</name>
</gene>
<evidence type="ECO:0008006" key="5">
    <source>
        <dbReference type="Google" id="ProtNLM"/>
    </source>
</evidence>
<dbReference type="Proteomes" id="UP000198683">
    <property type="component" value="Unassembled WGS sequence"/>
</dbReference>
<accession>A0A1G9MRJ1</accession>
<reference evidence="3 4" key="1">
    <citation type="submission" date="2016-10" db="EMBL/GenBank/DDBJ databases">
        <authorList>
            <person name="de Groot N.N."/>
        </authorList>
    </citation>
    <scope>NUCLEOTIDE SEQUENCE [LARGE SCALE GENOMIC DNA]</scope>
    <source>
        <strain evidence="3 4">CGMCC 4.5681</strain>
    </source>
</reference>
<feature type="region of interest" description="Disordered" evidence="1">
    <location>
        <begin position="149"/>
        <end position="171"/>
    </location>
</feature>
<keyword evidence="2" id="KW-0812">Transmembrane</keyword>
<feature type="non-terminal residue" evidence="3">
    <location>
        <position position="256"/>
    </location>
</feature>
<proteinExistence type="predicted"/>
<dbReference type="STRING" id="683260.SAMN05421874_128145"/>
<evidence type="ECO:0000313" key="3">
    <source>
        <dbReference type="EMBL" id="SDL76631.1"/>
    </source>
</evidence>
<dbReference type="AlphaFoldDB" id="A0A1G9MRJ1"/>
<protein>
    <recommendedName>
        <fullName evidence="5">Pentapeptide repeat-containing protein</fullName>
    </recommendedName>
</protein>
<keyword evidence="2" id="KW-1133">Transmembrane helix</keyword>
<feature type="transmembrane region" description="Helical" evidence="2">
    <location>
        <begin position="54"/>
        <end position="71"/>
    </location>
</feature>
<dbReference type="EMBL" id="FNFB01000028">
    <property type="protein sequence ID" value="SDL76631.1"/>
    <property type="molecule type" value="Genomic_DNA"/>
</dbReference>
<keyword evidence="2" id="KW-0472">Membrane</keyword>
<keyword evidence="4" id="KW-1185">Reference proteome</keyword>
<organism evidence="3 4">
    <name type="scientific">Nonomuraea maritima</name>
    <dbReference type="NCBI Taxonomy" id="683260"/>
    <lineage>
        <taxon>Bacteria</taxon>
        <taxon>Bacillati</taxon>
        <taxon>Actinomycetota</taxon>
        <taxon>Actinomycetes</taxon>
        <taxon>Streptosporangiales</taxon>
        <taxon>Streptosporangiaceae</taxon>
        <taxon>Nonomuraea</taxon>
    </lineage>
</organism>
<sequence length="256" mass="28033">MTVIGAALVAGIVWVLGPGARWVLEHIDGVAIGEPSGLVGRDLAAALDAVRGRVLAVATGLAALVAVYYTARNADTARRTFQLGERGHVTDRYGKAVEQLGSAEAPVRLGGLYALEQLAQDNPDPHFRQTIVDVICAYLRMPYTPPPAAQITDEPAVPRPTEDGVAAPTGRDPFEERQVRLTAQRILAAHLRYRDQPTRRWWRFRSGNLNARHWPDIRLDLTGAALIDFSLANCRVSEAAFVEATFTGRAWFDRTT</sequence>
<name>A0A1G9MRJ1_9ACTN</name>